<dbReference type="AlphaFoldDB" id="A0A2P5P5K8"/>
<gene>
    <name evidence="1" type="ORF">JP09_007505</name>
</gene>
<name>A0A2P5P5K8_9CHLR</name>
<dbReference type="EMBL" id="JQAN02000011">
    <property type="protein sequence ID" value="PPD57585.1"/>
    <property type="molecule type" value="Genomic_DNA"/>
</dbReference>
<organism evidence="1 2">
    <name type="scientific">Dehalogenimonas etheniformans</name>
    <dbReference type="NCBI Taxonomy" id="1536648"/>
    <lineage>
        <taxon>Bacteria</taxon>
        <taxon>Bacillati</taxon>
        <taxon>Chloroflexota</taxon>
        <taxon>Dehalococcoidia</taxon>
        <taxon>Dehalococcoidales</taxon>
        <taxon>Dehalococcoidaceae</taxon>
        <taxon>Dehalogenimonas</taxon>
    </lineage>
</organism>
<dbReference type="Proteomes" id="UP000235653">
    <property type="component" value="Unassembled WGS sequence"/>
</dbReference>
<keyword evidence="2" id="KW-1185">Reference proteome</keyword>
<dbReference type="OrthoDB" id="163818at2"/>
<dbReference type="RefSeq" id="WP_102330597.1">
    <property type="nucleotide sequence ID" value="NZ_CP058566.2"/>
</dbReference>
<proteinExistence type="predicted"/>
<evidence type="ECO:0000313" key="1">
    <source>
        <dbReference type="EMBL" id="PPD57585.1"/>
    </source>
</evidence>
<reference evidence="1 2" key="1">
    <citation type="journal article" date="2017" name="ISME J.">
        <title>Grape pomace compost harbors organohalide-respiring Dehalogenimonas species with novel reductive dehalogenase genes.</title>
        <authorList>
            <person name="Yang Y."/>
            <person name="Higgins S.A."/>
            <person name="Yan J."/>
            <person name="Simsir B."/>
            <person name="Chourey K."/>
            <person name="Iyer R."/>
            <person name="Hettich R.L."/>
            <person name="Baldwin B."/>
            <person name="Ogles D.M."/>
            <person name="Loffler F.E."/>
        </authorList>
    </citation>
    <scope>NUCLEOTIDE SEQUENCE [LARGE SCALE GENOMIC DNA]</scope>
    <source>
        <strain evidence="1 2">GP</strain>
    </source>
</reference>
<comment type="caution">
    <text evidence="1">The sequence shown here is derived from an EMBL/GenBank/DDBJ whole genome shotgun (WGS) entry which is preliminary data.</text>
</comment>
<protein>
    <submittedName>
        <fullName evidence="1">Uncharacterized protein</fullName>
    </submittedName>
</protein>
<sequence>MSDSFESMQQALTLWTNIAHKLWEAKSTLLPKNYDHSHGEDGDSPVFSKEILAVYDGLDALYMEAERKKREILACIATVQSGR</sequence>
<evidence type="ECO:0000313" key="2">
    <source>
        <dbReference type="Proteomes" id="UP000235653"/>
    </source>
</evidence>
<accession>A0A2P5P5K8</accession>